<sequence length="308" mass="34888">MSIRMFLFTRRGLWSLIIVYTIGIFKSADDQLSDLYPQPPLYPHQEKIGAFNALVHTISNTLERSENIVLDTYRAKISELEFCYQSLINKDMDDLARAVEKVAIQISTINSVVQSQIQILKDLREIFRLSIGLASRRPQGANLQIPIMSDQKEQVRAAERSLSFVIKDRYRFSKTLDALSKDVKSLSGSLAVRGTQTAIARQNTTMSTLALISTLFFPLGFFTSYVTLDAAKTVVRTQSKFLRLPGPIAAVFIVATLAVIAHKNGLTDSFMKRLMMLRLKLRNYLLKILMKKRMRPQQHRKSGQNGAI</sequence>
<keyword evidence="3" id="KW-1185">Reference proteome</keyword>
<dbReference type="OrthoDB" id="341259at2759"/>
<organism evidence="2 3">
    <name type="scientific">Morchella conica CCBAS932</name>
    <dbReference type="NCBI Taxonomy" id="1392247"/>
    <lineage>
        <taxon>Eukaryota</taxon>
        <taxon>Fungi</taxon>
        <taxon>Dikarya</taxon>
        <taxon>Ascomycota</taxon>
        <taxon>Pezizomycotina</taxon>
        <taxon>Pezizomycetes</taxon>
        <taxon>Pezizales</taxon>
        <taxon>Morchellaceae</taxon>
        <taxon>Morchella</taxon>
    </lineage>
</organism>
<reference evidence="2 3" key="1">
    <citation type="journal article" date="2018" name="Nat. Ecol. Evol.">
        <title>Pezizomycetes genomes reveal the molecular basis of ectomycorrhizal truffle lifestyle.</title>
        <authorList>
            <person name="Murat C."/>
            <person name="Payen T."/>
            <person name="Noel B."/>
            <person name="Kuo A."/>
            <person name="Morin E."/>
            <person name="Chen J."/>
            <person name="Kohler A."/>
            <person name="Krizsan K."/>
            <person name="Balestrini R."/>
            <person name="Da Silva C."/>
            <person name="Montanini B."/>
            <person name="Hainaut M."/>
            <person name="Levati E."/>
            <person name="Barry K.W."/>
            <person name="Belfiori B."/>
            <person name="Cichocki N."/>
            <person name="Clum A."/>
            <person name="Dockter R.B."/>
            <person name="Fauchery L."/>
            <person name="Guy J."/>
            <person name="Iotti M."/>
            <person name="Le Tacon F."/>
            <person name="Lindquist E.A."/>
            <person name="Lipzen A."/>
            <person name="Malagnac F."/>
            <person name="Mello A."/>
            <person name="Molinier V."/>
            <person name="Miyauchi S."/>
            <person name="Poulain J."/>
            <person name="Riccioni C."/>
            <person name="Rubini A."/>
            <person name="Sitrit Y."/>
            <person name="Splivallo R."/>
            <person name="Traeger S."/>
            <person name="Wang M."/>
            <person name="Zifcakova L."/>
            <person name="Wipf D."/>
            <person name="Zambonelli A."/>
            <person name="Paolocci F."/>
            <person name="Nowrousian M."/>
            <person name="Ottonello S."/>
            <person name="Baldrian P."/>
            <person name="Spatafora J.W."/>
            <person name="Henrissat B."/>
            <person name="Nagy L.G."/>
            <person name="Aury J.M."/>
            <person name="Wincker P."/>
            <person name="Grigoriev I.V."/>
            <person name="Bonfante P."/>
            <person name="Martin F.M."/>
        </authorList>
    </citation>
    <scope>NUCLEOTIDE SEQUENCE [LARGE SCALE GENOMIC DNA]</scope>
    <source>
        <strain evidence="2 3">CCBAS932</strain>
    </source>
</reference>
<feature type="transmembrane region" description="Helical" evidence="1">
    <location>
        <begin position="209"/>
        <end position="228"/>
    </location>
</feature>
<protein>
    <submittedName>
        <fullName evidence="2">Uncharacterized protein</fullName>
    </submittedName>
</protein>
<dbReference type="STRING" id="1392247.A0A3N4L0G1"/>
<evidence type="ECO:0000313" key="2">
    <source>
        <dbReference type="EMBL" id="RPB16297.1"/>
    </source>
</evidence>
<keyword evidence="1" id="KW-1133">Transmembrane helix</keyword>
<evidence type="ECO:0000313" key="3">
    <source>
        <dbReference type="Proteomes" id="UP000277580"/>
    </source>
</evidence>
<dbReference type="EMBL" id="ML119109">
    <property type="protein sequence ID" value="RPB16297.1"/>
    <property type="molecule type" value="Genomic_DNA"/>
</dbReference>
<keyword evidence="1" id="KW-0472">Membrane</keyword>
<accession>A0A3N4L0G1</accession>
<dbReference type="Proteomes" id="UP000277580">
    <property type="component" value="Unassembled WGS sequence"/>
</dbReference>
<name>A0A3N4L0G1_9PEZI</name>
<dbReference type="AlphaFoldDB" id="A0A3N4L0G1"/>
<keyword evidence="1" id="KW-0812">Transmembrane</keyword>
<proteinExistence type="predicted"/>
<gene>
    <name evidence="2" type="ORF">P167DRAFT_312631</name>
</gene>
<evidence type="ECO:0000256" key="1">
    <source>
        <dbReference type="SAM" id="Phobius"/>
    </source>
</evidence>
<feature type="transmembrane region" description="Helical" evidence="1">
    <location>
        <begin position="248"/>
        <end position="266"/>
    </location>
</feature>
<dbReference type="InParanoid" id="A0A3N4L0G1"/>